<dbReference type="InterPro" id="IPR013249">
    <property type="entry name" value="RNA_pol_sigma70_r4_t2"/>
</dbReference>
<dbReference type="InterPro" id="IPR014284">
    <property type="entry name" value="RNA_pol_sigma-70_dom"/>
</dbReference>
<dbReference type="NCBIfam" id="TIGR02985">
    <property type="entry name" value="Sig70_bacteroi1"/>
    <property type="match status" value="1"/>
</dbReference>
<dbReference type="InterPro" id="IPR013324">
    <property type="entry name" value="RNA_pol_sigma_r3/r4-like"/>
</dbReference>
<keyword evidence="4" id="KW-0804">Transcription</keyword>
<dbReference type="PANTHER" id="PTHR43133">
    <property type="entry name" value="RNA POLYMERASE ECF-TYPE SIGMA FACTO"/>
    <property type="match status" value="1"/>
</dbReference>
<comment type="similarity">
    <text evidence="1">Belongs to the sigma-70 factor family. ECF subfamily.</text>
</comment>
<keyword evidence="2" id="KW-0805">Transcription regulation</keyword>
<dbReference type="EMBL" id="BBLT01000004">
    <property type="protein sequence ID" value="GAL85314.1"/>
    <property type="molecule type" value="Genomic_DNA"/>
</dbReference>
<dbReference type="GO" id="GO:0003677">
    <property type="term" value="F:DNA binding"/>
    <property type="evidence" value="ECO:0007669"/>
    <property type="project" value="InterPro"/>
</dbReference>
<keyword evidence="3" id="KW-0731">Sigma factor</keyword>
<evidence type="ECO:0000256" key="2">
    <source>
        <dbReference type="ARBA" id="ARBA00023015"/>
    </source>
</evidence>
<evidence type="ECO:0000259" key="5">
    <source>
        <dbReference type="Pfam" id="PF04542"/>
    </source>
</evidence>
<protein>
    <submittedName>
        <fullName evidence="7">ECF subfamily RNA polymerase sigma-24 subunit</fullName>
    </submittedName>
</protein>
<sequence length="193" mass="22323">MSESINKVGTKESFSDPESFERIFRTYYAQLCRSVYRIVQDKDASEDIVQEVFMKIWTKKDELSIHLTIKSYLFAAAYNSSFNYLKQQKKFSDTEEETWINIAGSDRADQSLHSGELDEHINQAINSLPPACRSVFILSRYEELSYKEIAETLQISVKTVENQMVKALKVLREKLAPFLKDAILALIFVLNIF</sequence>
<dbReference type="InterPro" id="IPR007627">
    <property type="entry name" value="RNA_pol_sigma70_r2"/>
</dbReference>
<dbReference type="SUPFAM" id="SSF88946">
    <property type="entry name" value="Sigma2 domain of RNA polymerase sigma factors"/>
    <property type="match status" value="1"/>
</dbReference>
<dbReference type="InterPro" id="IPR036388">
    <property type="entry name" value="WH-like_DNA-bd_sf"/>
</dbReference>
<dbReference type="Gene3D" id="1.10.1740.10">
    <property type="match status" value="1"/>
</dbReference>
<dbReference type="PANTHER" id="PTHR43133:SF46">
    <property type="entry name" value="RNA POLYMERASE SIGMA-70 FACTOR ECF SUBFAMILY"/>
    <property type="match status" value="1"/>
</dbReference>
<dbReference type="Pfam" id="PF08281">
    <property type="entry name" value="Sigma70_r4_2"/>
    <property type="match status" value="1"/>
</dbReference>
<feature type="domain" description="RNA polymerase sigma-70 region 2" evidence="5">
    <location>
        <begin position="24"/>
        <end position="90"/>
    </location>
</feature>
<dbReference type="STRING" id="153721.MYP_2543"/>
<reference evidence="7 8" key="1">
    <citation type="submission" date="2014-09" db="EMBL/GenBank/DDBJ databases">
        <title>Sporocytophaga myxococcoides PG-01 genome sequencing.</title>
        <authorList>
            <person name="Liu L."/>
            <person name="Gao P.J."/>
            <person name="Chen G.J."/>
            <person name="Wang L.S."/>
        </authorList>
    </citation>
    <scope>NUCLEOTIDE SEQUENCE [LARGE SCALE GENOMIC DNA]</scope>
    <source>
        <strain evidence="7 8">PG-01</strain>
    </source>
</reference>
<name>A0A098LFS2_9BACT</name>
<dbReference type="CDD" id="cd06171">
    <property type="entry name" value="Sigma70_r4"/>
    <property type="match status" value="1"/>
</dbReference>
<comment type="caution">
    <text evidence="7">The sequence shown here is derived from an EMBL/GenBank/DDBJ whole genome shotgun (WGS) entry which is preliminary data.</text>
</comment>
<dbReference type="RefSeq" id="WP_045463625.1">
    <property type="nucleotide sequence ID" value="NZ_BBLT01000004.1"/>
</dbReference>
<dbReference type="OrthoDB" id="1524077at2"/>
<evidence type="ECO:0000313" key="8">
    <source>
        <dbReference type="Proteomes" id="UP000030185"/>
    </source>
</evidence>
<dbReference type="InterPro" id="IPR014327">
    <property type="entry name" value="RNA_pol_sigma70_bacteroid"/>
</dbReference>
<dbReference type="SUPFAM" id="SSF88659">
    <property type="entry name" value="Sigma3 and sigma4 domains of RNA polymerase sigma factors"/>
    <property type="match status" value="1"/>
</dbReference>
<dbReference type="AlphaFoldDB" id="A0A098LFS2"/>
<evidence type="ECO:0000256" key="4">
    <source>
        <dbReference type="ARBA" id="ARBA00023163"/>
    </source>
</evidence>
<keyword evidence="8" id="KW-1185">Reference proteome</keyword>
<dbReference type="InterPro" id="IPR013325">
    <property type="entry name" value="RNA_pol_sigma_r2"/>
</dbReference>
<evidence type="ECO:0000256" key="1">
    <source>
        <dbReference type="ARBA" id="ARBA00010641"/>
    </source>
</evidence>
<proteinExistence type="inferred from homology"/>
<gene>
    <name evidence="7" type="ORF">MYP_2543</name>
</gene>
<accession>A0A098LFS2</accession>
<evidence type="ECO:0000256" key="3">
    <source>
        <dbReference type="ARBA" id="ARBA00023082"/>
    </source>
</evidence>
<dbReference type="GO" id="GO:0016987">
    <property type="term" value="F:sigma factor activity"/>
    <property type="evidence" value="ECO:0007669"/>
    <property type="project" value="UniProtKB-KW"/>
</dbReference>
<dbReference type="Gene3D" id="1.10.10.10">
    <property type="entry name" value="Winged helix-like DNA-binding domain superfamily/Winged helix DNA-binding domain"/>
    <property type="match status" value="1"/>
</dbReference>
<dbReference type="eggNOG" id="COG1595">
    <property type="taxonomic scope" value="Bacteria"/>
</dbReference>
<dbReference type="Pfam" id="PF04542">
    <property type="entry name" value="Sigma70_r2"/>
    <property type="match status" value="1"/>
</dbReference>
<dbReference type="NCBIfam" id="TIGR02937">
    <property type="entry name" value="sigma70-ECF"/>
    <property type="match status" value="1"/>
</dbReference>
<evidence type="ECO:0000259" key="6">
    <source>
        <dbReference type="Pfam" id="PF08281"/>
    </source>
</evidence>
<feature type="domain" description="RNA polymerase sigma factor 70 region 4 type 2" evidence="6">
    <location>
        <begin position="121"/>
        <end position="169"/>
    </location>
</feature>
<dbReference type="InterPro" id="IPR039425">
    <property type="entry name" value="RNA_pol_sigma-70-like"/>
</dbReference>
<dbReference type="Proteomes" id="UP000030185">
    <property type="component" value="Unassembled WGS sequence"/>
</dbReference>
<dbReference type="GO" id="GO:0006352">
    <property type="term" value="P:DNA-templated transcription initiation"/>
    <property type="evidence" value="ECO:0007669"/>
    <property type="project" value="InterPro"/>
</dbReference>
<evidence type="ECO:0000313" key="7">
    <source>
        <dbReference type="EMBL" id="GAL85314.1"/>
    </source>
</evidence>
<organism evidence="7 8">
    <name type="scientific">Sporocytophaga myxococcoides</name>
    <dbReference type="NCBI Taxonomy" id="153721"/>
    <lineage>
        <taxon>Bacteria</taxon>
        <taxon>Pseudomonadati</taxon>
        <taxon>Bacteroidota</taxon>
        <taxon>Cytophagia</taxon>
        <taxon>Cytophagales</taxon>
        <taxon>Cytophagaceae</taxon>
        <taxon>Sporocytophaga</taxon>
    </lineage>
</organism>